<dbReference type="InterPro" id="IPR046031">
    <property type="entry name" value="DUF5989"/>
</dbReference>
<dbReference type="GO" id="GO:0016788">
    <property type="term" value="F:hydrolase activity, acting on ester bonds"/>
    <property type="evidence" value="ECO:0007669"/>
    <property type="project" value="UniProtKB-ARBA"/>
</dbReference>
<evidence type="ECO:0000313" key="5">
    <source>
        <dbReference type="Proteomes" id="UP000320390"/>
    </source>
</evidence>
<evidence type="ECO:0000256" key="1">
    <source>
        <dbReference type="SAM" id="MobiDB-lite"/>
    </source>
</evidence>
<protein>
    <recommendedName>
        <fullName evidence="3">SGNH hydrolase-type esterase domain-containing protein</fullName>
    </recommendedName>
</protein>
<dbReference type="Proteomes" id="UP000320390">
    <property type="component" value="Chromosome"/>
</dbReference>
<reference evidence="4 5" key="1">
    <citation type="submission" date="2019-02" db="EMBL/GenBank/DDBJ databases">
        <title>Deep-cultivation of Planctomycetes and their phenomic and genomic characterization uncovers novel biology.</title>
        <authorList>
            <person name="Wiegand S."/>
            <person name="Jogler M."/>
            <person name="Boedeker C."/>
            <person name="Pinto D."/>
            <person name="Vollmers J."/>
            <person name="Rivas-Marin E."/>
            <person name="Kohn T."/>
            <person name="Peeters S.H."/>
            <person name="Heuer A."/>
            <person name="Rast P."/>
            <person name="Oberbeckmann S."/>
            <person name="Bunk B."/>
            <person name="Jeske O."/>
            <person name="Meyerdierks A."/>
            <person name="Storesund J.E."/>
            <person name="Kallscheuer N."/>
            <person name="Luecker S."/>
            <person name="Lage O.M."/>
            <person name="Pohl T."/>
            <person name="Merkel B.J."/>
            <person name="Hornburger P."/>
            <person name="Mueller R.-W."/>
            <person name="Bruemmer F."/>
            <person name="Labrenz M."/>
            <person name="Spormann A.M."/>
            <person name="Op den Camp H."/>
            <person name="Overmann J."/>
            <person name="Amann R."/>
            <person name="Jetten M.S.M."/>
            <person name="Mascher T."/>
            <person name="Medema M.H."/>
            <person name="Devos D.P."/>
            <person name="Kaster A.-K."/>
            <person name="Ovreas L."/>
            <person name="Rohde M."/>
            <person name="Galperin M.Y."/>
            <person name="Jogler C."/>
        </authorList>
    </citation>
    <scope>NUCLEOTIDE SEQUENCE [LARGE SCALE GENOMIC DNA]</scope>
    <source>
        <strain evidence="4 5">Poly30</strain>
    </source>
</reference>
<feature type="region of interest" description="Disordered" evidence="1">
    <location>
        <begin position="219"/>
        <end position="239"/>
    </location>
</feature>
<evidence type="ECO:0000313" key="4">
    <source>
        <dbReference type="EMBL" id="QDV06817.1"/>
    </source>
</evidence>
<sequence length="514" mass="55472">MKAINVLLALLVSFGLAFGVAELGLRLLGFAPPAINTEFDPALGWRKQANSKIHRESGEYDVTIVTDALGLRDDFSSTEIPAKPEGTTRMLFLGDSFTLGYTVEREDLFVDLLEKAWQREGRQVEIINAGTQAYSTDQALVWLGEHGAKFDPDVVALFPYENDIWWNAQATYLGEGKPLFDESGNLVSGELPVREPRGWFGSTAVGNLLRKSEKMPRMKVGDAGSMTVEQTSRLTAPPEPTKIAEERTRLLVKKMADASRALGAEFVVCPIPSREAVVAPETLPAGTDPARPYQLFVDAAKAAGAKTSLPLEPLKAAAASGWTPYYGRDFHLNAQGNLILAETLKTDLETAGLVPPAGASAAPIHLAQLDGSSPPPAAPGKMPKWPFWFLGLWAALGTLYTQTYKDESTGLGYLKVAGLLGVVFATAIGVTKLIAIVPPFYGQLLLIGLVIAILTFVLYKLGDRVGTIAELMKAFTLRGHWYLMPLLTVLLTVGSLLVVAASSPLIAPFIYTLF</sequence>
<dbReference type="InterPro" id="IPR013830">
    <property type="entry name" value="SGNH_hydro"/>
</dbReference>
<dbReference type="Pfam" id="PF19451">
    <property type="entry name" value="DUF5989"/>
    <property type="match status" value="1"/>
</dbReference>
<dbReference type="InterPro" id="IPR036514">
    <property type="entry name" value="SGNH_hydro_sf"/>
</dbReference>
<evidence type="ECO:0000256" key="2">
    <source>
        <dbReference type="SAM" id="Phobius"/>
    </source>
</evidence>
<feature type="domain" description="SGNH hydrolase-type esterase" evidence="3">
    <location>
        <begin position="92"/>
        <end position="337"/>
    </location>
</feature>
<feature type="transmembrane region" description="Helical" evidence="2">
    <location>
        <begin position="413"/>
        <end position="434"/>
    </location>
</feature>
<keyword evidence="2" id="KW-0472">Membrane</keyword>
<organism evidence="4 5">
    <name type="scientific">Saltatorellus ferox</name>
    <dbReference type="NCBI Taxonomy" id="2528018"/>
    <lineage>
        <taxon>Bacteria</taxon>
        <taxon>Pseudomonadati</taxon>
        <taxon>Planctomycetota</taxon>
        <taxon>Planctomycetia</taxon>
        <taxon>Planctomycetia incertae sedis</taxon>
        <taxon>Saltatorellus</taxon>
    </lineage>
</organism>
<keyword evidence="2" id="KW-1133">Transmembrane helix</keyword>
<feature type="transmembrane region" description="Helical" evidence="2">
    <location>
        <begin position="385"/>
        <end position="401"/>
    </location>
</feature>
<name>A0A518ERV3_9BACT</name>
<evidence type="ECO:0000259" key="3">
    <source>
        <dbReference type="Pfam" id="PF13472"/>
    </source>
</evidence>
<keyword evidence="2" id="KW-0812">Transmembrane</keyword>
<gene>
    <name evidence="4" type="ORF">Poly30_23320</name>
</gene>
<dbReference type="RefSeq" id="WP_145206105.1">
    <property type="nucleotide sequence ID" value="NZ_CP036434.1"/>
</dbReference>
<keyword evidence="5" id="KW-1185">Reference proteome</keyword>
<dbReference type="AlphaFoldDB" id="A0A518ERV3"/>
<dbReference type="EMBL" id="CP036434">
    <property type="protein sequence ID" value="QDV06817.1"/>
    <property type="molecule type" value="Genomic_DNA"/>
</dbReference>
<dbReference type="OrthoDB" id="268885at2"/>
<dbReference type="Pfam" id="PF13472">
    <property type="entry name" value="Lipase_GDSL_2"/>
    <property type="match status" value="1"/>
</dbReference>
<feature type="transmembrane region" description="Helical" evidence="2">
    <location>
        <begin position="482"/>
        <end position="511"/>
    </location>
</feature>
<dbReference type="Gene3D" id="3.40.50.1110">
    <property type="entry name" value="SGNH hydrolase"/>
    <property type="match status" value="1"/>
</dbReference>
<accession>A0A518ERV3</accession>
<proteinExistence type="predicted"/>
<feature type="transmembrane region" description="Helical" evidence="2">
    <location>
        <begin position="440"/>
        <end position="461"/>
    </location>
</feature>
<dbReference type="SUPFAM" id="SSF52266">
    <property type="entry name" value="SGNH hydrolase"/>
    <property type="match status" value="1"/>
</dbReference>